<feature type="active site" evidence="4">
    <location>
        <position position="174"/>
    </location>
</feature>
<gene>
    <name evidence="8" type="ORF">D806_057660</name>
</gene>
<evidence type="ECO:0000256" key="3">
    <source>
        <dbReference type="ARBA" id="ARBA00023027"/>
    </source>
</evidence>
<evidence type="ECO:0000256" key="1">
    <source>
        <dbReference type="ARBA" id="ARBA00009080"/>
    </source>
</evidence>
<dbReference type="EMBL" id="CP027541">
    <property type="protein sequence ID" value="AWT56707.1"/>
    <property type="molecule type" value="Genomic_DNA"/>
</dbReference>
<dbReference type="Pfam" id="PF03446">
    <property type="entry name" value="NAD_binding_2"/>
    <property type="match status" value="1"/>
</dbReference>
<evidence type="ECO:0000259" key="7">
    <source>
        <dbReference type="Pfam" id="PF14833"/>
    </source>
</evidence>
<dbReference type="GO" id="GO:0016054">
    <property type="term" value="P:organic acid catabolic process"/>
    <property type="evidence" value="ECO:0007669"/>
    <property type="project" value="UniProtKB-ARBA"/>
</dbReference>
<evidence type="ECO:0000256" key="2">
    <source>
        <dbReference type="ARBA" id="ARBA00023002"/>
    </source>
</evidence>
<protein>
    <submittedName>
        <fullName evidence="8">3-hydroxyisobutyrate dehydrogenase family protein</fullName>
    </submittedName>
</protein>
<organism evidence="8 9">
    <name type="scientific">Mycolicibacterium smegmatis (strain MKD8)</name>
    <name type="common">Mycobacterium smegmatis</name>
    <dbReference type="NCBI Taxonomy" id="1214915"/>
    <lineage>
        <taxon>Bacteria</taxon>
        <taxon>Bacillati</taxon>
        <taxon>Actinomycetota</taxon>
        <taxon>Actinomycetes</taxon>
        <taxon>Mycobacteriales</taxon>
        <taxon>Mycobacteriaceae</taxon>
        <taxon>Mycolicibacterium</taxon>
    </lineage>
</organism>
<dbReference type="PIRSF" id="PIRSF000103">
    <property type="entry name" value="HIBADH"/>
    <property type="match status" value="1"/>
</dbReference>
<dbReference type="PANTHER" id="PTHR43580">
    <property type="entry name" value="OXIDOREDUCTASE GLYR1-RELATED"/>
    <property type="match status" value="1"/>
</dbReference>
<dbReference type="InterPro" id="IPR036291">
    <property type="entry name" value="NAD(P)-bd_dom_sf"/>
</dbReference>
<keyword evidence="3" id="KW-0520">NAD</keyword>
<feature type="chain" id="PRO_5038611948" evidence="5">
    <location>
        <begin position="17"/>
        <end position="299"/>
    </location>
</feature>
<evidence type="ECO:0000256" key="4">
    <source>
        <dbReference type="PIRSR" id="PIRSR000103-1"/>
    </source>
</evidence>
<dbReference type="Gene3D" id="3.40.50.720">
    <property type="entry name" value="NAD(P)-binding Rossmann-like Domain"/>
    <property type="match status" value="1"/>
</dbReference>
<dbReference type="Pfam" id="PF14833">
    <property type="entry name" value="NAD_binding_11"/>
    <property type="match status" value="1"/>
</dbReference>
<dbReference type="InterPro" id="IPR015815">
    <property type="entry name" value="HIBADH-related"/>
</dbReference>
<dbReference type="PANTHER" id="PTHR43580:SF2">
    <property type="entry name" value="CYTOKINE-LIKE NUCLEAR FACTOR N-PAC"/>
    <property type="match status" value="1"/>
</dbReference>
<dbReference type="GO" id="GO:0051287">
    <property type="term" value="F:NAD binding"/>
    <property type="evidence" value="ECO:0007669"/>
    <property type="project" value="InterPro"/>
</dbReference>
<dbReference type="GO" id="GO:0050661">
    <property type="term" value="F:NADP binding"/>
    <property type="evidence" value="ECO:0007669"/>
    <property type="project" value="InterPro"/>
</dbReference>
<dbReference type="SUPFAM" id="SSF51735">
    <property type="entry name" value="NAD(P)-binding Rossmann-fold domains"/>
    <property type="match status" value="1"/>
</dbReference>
<dbReference type="Proteomes" id="UP000011200">
    <property type="component" value="Chromosome"/>
</dbReference>
<feature type="domain" description="3-hydroxyisobutyrate dehydrogenase-like NAD-binding" evidence="7">
    <location>
        <begin position="169"/>
        <end position="285"/>
    </location>
</feature>
<feature type="signal peptide" evidence="5">
    <location>
        <begin position="1"/>
        <end position="16"/>
    </location>
</feature>
<comment type="similarity">
    <text evidence="1">Belongs to the HIBADH-related family.</text>
</comment>
<proteinExistence type="inferred from homology"/>
<dbReference type="InterPro" id="IPR006115">
    <property type="entry name" value="6PGDH_NADP-bd"/>
</dbReference>
<dbReference type="PROSITE" id="PS00895">
    <property type="entry name" value="3_HYDROXYISOBUT_DH"/>
    <property type="match status" value="1"/>
</dbReference>
<sequence>MRIGFIGLGNMGAAMAANLLAAGHDVVAYNRSPQKVAALAEQGATAAESVRDAAQADVVVTMLADDNAVETVAFGGADPAEGLVAAMPADAIHVSSSTISVDLAKRLAAAHAEARNQLVSAPVFGRPDAAAAAKLFVVASGAPAAVEAATPVFDAIGQRTFVVGDEPSAASLVKISGNFLIASVIESLGEAMALVGKAGVDKKQYLELLTSTLFDAPVYRTYGGLLVDEQFTPPGFAAPLGLKDVKLALSAGEELKVPLPVGSLLRDRFLTLLATGGGELDWSALGALPAWEAGAPHPA</sequence>
<reference evidence="9" key="2">
    <citation type="submission" date="2018-03" db="EMBL/GenBank/DDBJ databases">
        <authorList>
            <person name="Derbyshire K."/>
            <person name="Gray T.A."/>
            <person name="Champion M."/>
        </authorList>
    </citation>
    <scope>NUCLEOTIDE SEQUENCE [LARGE SCALE GENOMIC DNA]</scope>
    <source>
        <strain evidence="9">MKD8</strain>
    </source>
</reference>
<feature type="domain" description="6-phosphogluconate dehydrogenase NADP-binding" evidence="6">
    <location>
        <begin position="2"/>
        <end position="164"/>
    </location>
</feature>
<dbReference type="SUPFAM" id="SSF48179">
    <property type="entry name" value="6-phosphogluconate dehydrogenase C-terminal domain-like"/>
    <property type="match status" value="1"/>
</dbReference>
<keyword evidence="2" id="KW-0560">Oxidoreductase</keyword>
<dbReference type="Gene3D" id="1.10.1040.10">
    <property type="entry name" value="N-(1-d-carboxylethyl)-l-norvaline Dehydrogenase, domain 2"/>
    <property type="match status" value="1"/>
</dbReference>
<dbReference type="InterPro" id="IPR008927">
    <property type="entry name" value="6-PGluconate_DH-like_C_sf"/>
</dbReference>
<evidence type="ECO:0000259" key="6">
    <source>
        <dbReference type="Pfam" id="PF03446"/>
    </source>
</evidence>
<dbReference type="InterPro" id="IPR029154">
    <property type="entry name" value="HIBADH-like_NADP-bd"/>
</dbReference>
<accession>A0A2U9PY94</accession>
<evidence type="ECO:0000313" key="9">
    <source>
        <dbReference type="Proteomes" id="UP000011200"/>
    </source>
</evidence>
<evidence type="ECO:0000313" key="8">
    <source>
        <dbReference type="EMBL" id="AWT56707.1"/>
    </source>
</evidence>
<evidence type="ECO:0000256" key="5">
    <source>
        <dbReference type="SAM" id="SignalP"/>
    </source>
</evidence>
<dbReference type="InterPro" id="IPR013328">
    <property type="entry name" value="6PGD_dom2"/>
</dbReference>
<name>A0A2U9PY94_MYCSE</name>
<dbReference type="AlphaFoldDB" id="A0A2U9PY94"/>
<keyword evidence="5" id="KW-0732">Signal</keyword>
<dbReference type="GO" id="GO:0016491">
    <property type="term" value="F:oxidoreductase activity"/>
    <property type="evidence" value="ECO:0007669"/>
    <property type="project" value="UniProtKB-KW"/>
</dbReference>
<dbReference type="InterPro" id="IPR002204">
    <property type="entry name" value="3-OH-isobutyrate_DH-rel_CS"/>
</dbReference>
<dbReference type="RefSeq" id="WP_003897283.1">
    <property type="nucleotide sequence ID" value="NZ_CP027541.1"/>
</dbReference>
<reference evidence="8 9" key="1">
    <citation type="journal article" date="2013" name="Genome Announc.">
        <title>Draft genome sequence of MKD8, a conjugal recipient Mycobacterium smegmatis strain.</title>
        <authorList>
            <person name="Gray T.A."/>
            <person name="Palumbo M.J."/>
            <person name="Derbyshire K.M."/>
        </authorList>
    </citation>
    <scope>NUCLEOTIDE SEQUENCE [LARGE SCALE GENOMIC DNA]</scope>
    <source>
        <strain evidence="8 9">MKD8</strain>
    </source>
</reference>
<dbReference type="InterPro" id="IPR051265">
    <property type="entry name" value="HIBADH-related_NP60_sf"/>
</dbReference>